<dbReference type="CDD" id="cd10977">
    <property type="entry name" value="CE4_PuuE_SpCDA1"/>
    <property type="match status" value="1"/>
</dbReference>
<dbReference type="Pfam" id="PF01522">
    <property type="entry name" value="Polysacc_deac_1"/>
    <property type="match status" value="1"/>
</dbReference>
<reference evidence="2 3" key="1">
    <citation type="submission" date="2024-08" db="EMBL/GenBank/DDBJ databases">
        <title>Oceanimonas smirnovii Genome sequencing and assembly.</title>
        <authorList>
            <person name="Tang B."/>
        </authorList>
    </citation>
    <scope>NUCLEOTIDE SEQUENCE [LARGE SCALE GENOMIC DNA]</scope>
    <source>
        <strain evidence="2 3">OS2020-119</strain>
    </source>
</reference>
<dbReference type="Gene3D" id="3.20.20.370">
    <property type="entry name" value="Glycoside hydrolase/deacetylase"/>
    <property type="match status" value="1"/>
</dbReference>
<dbReference type="PANTHER" id="PTHR43123:SF1">
    <property type="entry name" value="POLYSACCHARIDE DEACETYLASE-RELATED"/>
    <property type="match status" value="1"/>
</dbReference>
<dbReference type="PANTHER" id="PTHR43123">
    <property type="entry name" value="POLYSACCHARIDE DEACETYLASE-RELATED"/>
    <property type="match status" value="1"/>
</dbReference>
<comment type="caution">
    <text evidence="2">The sequence shown here is derived from an EMBL/GenBank/DDBJ whole genome shotgun (WGS) entry which is preliminary data.</text>
</comment>
<dbReference type="EMBL" id="JBGFTR010000016">
    <property type="protein sequence ID" value="MFH7565855.1"/>
    <property type="molecule type" value="Genomic_DNA"/>
</dbReference>
<proteinExistence type="predicted"/>
<evidence type="ECO:0000259" key="1">
    <source>
        <dbReference type="PROSITE" id="PS51677"/>
    </source>
</evidence>
<name>A0ABW7P2Z3_9GAMM</name>
<feature type="domain" description="NodB homology" evidence="1">
    <location>
        <begin position="71"/>
        <end position="287"/>
    </location>
</feature>
<protein>
    <submittedName>
        <fullName evidence="2">Allantoinase PuuE</fullName>
    </submittedName>
</protein>
<organism evidence="2 3">
    <name type="scientific">Oceanimonas smirnovii</name>
    <dbReference type="NCBI Taxonomy" id="264574"/>
    <lineage>
        <taxon>Bacteria</taxon>
        <taxon>Pseudomonadati</taxon>
        <taxon>Pseudomonadota</taxon>
        <taxon>Gammaproteobacteria</taxon>
        <taxon>Aeromonadales</taxon>
        <taxon>Aeromonadaceae</taxon>
        <taxon>Oceanimonas</taxon>
    </lineage>
</organism>
<dbReference type="PROSITE" id="PS51677">
    <property type="entry name" value="NODB"/>
    <property type="match status" value="1"/>
</dbReference>
<evidence type="ECO:0000313" key="3">
    <source>
        <dbReference type="Proteomes" id="UP001610706"/>
    </source>
</evidence>
<dbReference type="RefSeq" id="WP_317074411.1">
    <property type="nucleotide sequence ID" value="NZ_CP166302.1"/>
</dbReference>
<dbReference type="Proteomes" id="UP001610706">
    <property type="component" value="Unassembled WGS sequence"/>
</dbReference>
<evidence type="ECO:0000313" key="2">
    <source>
        <dbReference type="EMBL" id="MFH7565855.1"/>
    </source>
</evidence>
<dbReference type="InterPro" id="IPR017625">
    <property type="entry name" value="PuuE"/>
</dbReference>
<accession>A0ABW7P2Z3</accession>
<keyword evidence="3" id="KW-1185">Reference proteome</keyword>
<sequence>MSQNKDYPRDLVGYGANPPHPKWPGDARIAINFVLNYEEGGERNVLHGDGESEAFLSEMPAAVAFPDTRHMSMESIYEYGSRAGVWRLLRLFKRYDIPLTIFAVATAIERYPEIAKAFMDEGHEICSHAYKWITYQFMSEEEEREHYHKAMEIFERVCGQRPQGWYTGRDSPNTRKIVMEDEGILYDSDSYGDDLPYWVDNNGKGHLVIPYVMDTNDMRFGQGCYNNGEEFYQYLKDAFDVLYEEGAEAPKMLSIGMHCRLLGRPGRMAGLQRFIQYARSHDKVWFTRRIDIAKHWHEHHPYKGNKK</sequence>
<gene>
    <name evidence="2" type="primary">puuE</name>
    <name evidence="2" type="ORF">AB9R89_11030</name>
</gene>
<dbReference type="SUPFAM" id="SSF88713">
    <property type="entry name" value="Glycoside hydrolase/deacetylase"/>
    <property type="match status" value="1"/>
</dbReference>
<dbReference type="NCBIfam" id="TIGR03212">
    <property type="entry name" value="uraD_N-term-dom"/>
    <property type="match status" value="1"/>
</dbReference>
<dbReference type="InterPro" id="IPR002509">
    <property type="entry name" value="NODB_dom"/>
</dbReference>
<dbReference type="InterPro" id="IPR011330">
    <property type="entry name" value="Glyco_hydro/deAcase_b/a-brl"/>
</dbReference>